<name>A0AAE0RP47_9BIVA</name>
<sequence length="128" mass="14660">MGEIGEQSQTTHNDSVFCHMVNVSYVRNLERRLPKTTLGNCYVVLANRCIQHLPSSKTKARRDRRKTVIVIDFSRLTSILSERKGRSGIVCVRHQDRKERGGVELFAFVIKIVKEGEERNSLRSSSRS</sequence>
<gene>
    <name evidence="1" type="ORF">CHS0354_005565</name>
</gene>
<dbReference type="Proteomes" id="UP001195483">
    <property type="component" value="Unassembled WGS sequence"/>
</dbReference>
<reference evidence="1" key="2">
    <citation type="journal article" date="2021" name="Genome Biol. Evol.">
        <title>Developing a high-quality reference genome for a parasitic bivalve with doubly uniparental inheritance (Bivalvia: Unionida).</title>
        <authorList>
            <person name="Smith C.H."/>
        </authorList>
    </citation>
    <scope>NUCLEOTIDE SEQUENCE</scope>
    <source>
        <strain evidence="1">CHS0354</strain>
        <tissue evidence="1">Mantle</tissue>
    </source>
</reference>
<evidence type="ECO:0000313" key="1">
    <source>
        <dbReference type="EMBL" id="KAK3576730.1"/>
    </source>
</evidence>
<organism evidence="1 2">
    <name type="scientific">Potamilus streckersoni</name>
    <dbReference type="NCBI Taxonomy" id="2493646"/>
    <lineage>
        <taxon>Eukaryota</taxon>
        <taxon>Metazoa</taxon>
        <taxon>Spiralia</taxon>
        <taxon>Lophotrochozoa</taxon>
        <taxon>Mollusca</taxon>
        <taxon>Bivalvia</taxon>
        <taxon>Autobranchia</taxon>
        <taxon>Heteroconchia</taxon>
        <taxon>Palaeoheterodonta</taxon>
        <taxon>Unionida</taxon>
        <taxon>Unionoidea</taxon>
        <taxon>Unionidae</taxon>
        <taxon>Ambleminae</taxon>
        <taxon>Lampsilini</taxon>
        <taxon>Potamilus</taxon>
    </lineage>
</organism>
<reference evidence="1" key="1">
    <citation type="journal article" date="2021" name="Genome Biol. Evol.">
        <title>A High-Quality Reference Genome for a Parasitic Bivalve with Doubly Uniparental Inheritance (Bivalvia: Unionida).</title>
        <authorList>
            <person name="Smith C.H."/>
        </authorList>
    </citation>
    <scope>NUCLEOTIDE SEQUENCE</scope>
    <source>
        <strain evidence="1">CHS0354</strain>
    </source>
</reference>
<protein>
    <submittedName>
        <fullName evidence="1">Uncharacterized protein</fullName>
    </submittedName>
</protein>
<proteinExistence type="predicted"/>
<reference evidence="1" key="3">
    <citation type="submission" date="2023-05" db="EMBL/GenBank/DDBJ databases">
        <authorList>
            <person name="Smith C.H."/>
        </authorList>
    </citation>
    <scope>NUCLEOTIDE SEQUENCE</scope>
    <source>
        <strain evidence="1">CHS0354</strain>
        <tissue evidence="1">Mantle</tissue>
    </source>
</reference>
<comment type="caution">
    <text evidence="1">The sequence shown here is derived from an EMBL/GenBank/DDBJ whole genome shotgun (WGS) entry which is preliminary data.</text>
</comment>
<accession>A0AAE0RP47</accession>
<evidence type="ECO:0000313" key="2">
    <source>
        <dbReference type="Proteomes" id="UP001195483"/>
    </source>
</evidence>
<dbReference type="EMBL" id="JAEAOA010000394">
    <property type="protein sequence ID" value="KAK3576730.1"/>
    <property type="molecule type" value="Genomic_DNA"/>
</dbReference>
<dbReference type="AlphaFoldDB" id="A0AAE0RP47"/>
<keyword evidence="2" id="KW-1185">Reference proteome</keyword>